<dbReference type="Pfam" id="PF24807">
    <property type="entry name" value="WD40_CDC20-Fz"/>
    <property type="match status" value="1"/>
</dbReference>
<evidence type="ECO:0000259" key="9">
    <source>
        <dbReference type="Pfam" id="PF24807"/>
    </source>
</evidence>
<dbReference type="InterPro" id="IPR056150">
    <property type="entry name" value="WD40_CDC20-Fz"/>
</dbReference>
<dbReference type="GO" id="GO:1990757">
    <property type="term" value="F:ubiquitin ligase activator activity"/>
    <property type="evidence" value="ECO:0007669"/>
    <property type="project" value="TreeGrafter"/>
</dbReference>
<evidence type="ECO:0000256" key="5">
    <source>
        <dbReference type="ARBA" id="ARBA00022776"/>
    </source>
</evidence>
<dbReference type="PANTHER" id="PTHR19918">
    <property type="entry name" value="CELL DIVISION CYCLE 20 CDC20 FIZZY -RELATED"/>
    <property type="match status" value="1"/>
</dbReference>
<sequence length="505" mass="54790">MTAAMVDSSMHQEQNRVPNTPSALRKLIYSDYDQRMSGGPGNTRGSPGSPGSPSFRDGGDRFIPRRGEGVRDLSNYNHLSTEPQSQLLDADTSPAKQDYRNTLRDTILPPQDGDEHVLALRQPLSHLTASPSSNGSRSLSSPMSPSSRLCASSPSSPSSPTAASPKKRRPARFIPKSPDKILDAPDLVDDYYLNLLDWSPSNILAVALSQSVFLWNASTGATHKLLETTGAGNIITSLSWGNGNTLAVGTHSAEIQLWDVAANVELRRMGGHLSRVASLGWGSNSLLSSGSRDSMIINHDTRAQQHKLAVLEGHLQEVCGLQWSPQGGQLASGGNDNLLNLWEARVNRSPRLSIERHCAAVKALAWCPFLHNVLASGGGTADRKICLWNTGNGTCLNEVDTKSQVCAIQWSVHDREFVSSHGFTHNQLILWRYLGEGRVQKITELTGHQARVLHMAKSPDGTTVVSAAADETLRFWRIFGSPTRSAAKLKDEQACRSLLGTSCIR</sequence>
<evidence type="ECO:0000256" key="7">
    <source>
        <dbReference type="PROSITE-ProRule" id="PRU00221"/>
    </source>
</evidence>
<proteinExistence type="inferred from homology"/>
<dbReference type="GO" id="GO:0010997">
    <property type="term" value="F:anaphase-promoting complex binding"/>
    <property type="evidence" value="ECO:0007669"/>
    <property type="project" value="InterPro"/>
</dbReference>
<protein>
    <recommendedName>
        <fullName evidence="9">CDC20/Fizzy WD40 domain-containing protein</fullName>
    </recommendedName>
</protein>
<dbReference type="GO" id="GO:0051301">
    <property type="term" value="P:cell division"/>
    <property type="evidence" value="ECO:0007669"/>
    <property type="project" value="UniProtKB-KW"/>
</dbReference>
<name>A0A7S1EJ41_HEMAN</name>
<accession>A0A7S1EJ41</accession>
<keyword evidence="6" id="KW-0131">Cell cycle</keyword>
<organism evidence="10">
    <name type="scientific">Hemiselmis andersenii</name>
    <name type="common">Cryptophyte alga</name>
    <dbReference type="NCBI Taxonomy" id="464988"/>
    <lineage>
        <taxon>Eukaryota</taxon>
        <taxon>Cryptophyceae</taxon>
        <taxon>Cryptomonadales</taxon>
        <taxon>Hemiselmidaceae</taxon>
        <taxon>Hemiselmis</taxon>
    </lineage>
</organism>
<keyword evidence="2 7" id="KW-0853">WD repeat</keyword>
<evidence type="ECO:0000256" key="4">
    <source>
        <dbReference type="ARBA" id="ARBA00022737"/>
    </source>
</evidence>
<dbReference type="SUPFAM" id="SSF50978">
    <property type="entry name" value="WD40 repeat-like"/>
    <property type="match status" value="1"/>
</dbReference>
<feature type="domain" description="CDC20/Fizzy WD40" evidence="9">
    <location>
        <begin position="182"/>
        <end position="476"/>
    </location>
</feature>
<dbReference type="InterPro" id="IPR001680">
    <property type="entry name" value="WD40_rpt"/>
</dbReference>
<dbReference type="PROSITE" id="PS50082">
    <property type="entry name" value="WD_REPEATS_2"/>
    <property type="match status" value="2"/>
</dbReference>
<keyword evidence="3" id="KW-0132">Cell division</keyword>
<evidence type="ECO:0000313" key="10">
    <source>
        <dbReference type="EMBL" id="CAD8975742.1"/>
    </source>
</evidence>
<feature type="region of interest" description="Disordered" evidence="8">
    <location>
        <begin position="126"/>
        <end position="179"/>
    </location>
</feature>
<feature type="repeat" description="WD" evidence="7">
    <location>
        <begin position="311"/>
        <end position="352"/>
    </location>
</feature>
<feature type="compositionally biased region" description="Low complexity" evidence="8">
    <location>
        <begin position="129"/>
        <end position="164"/>
    </location>
</feature>
<keyword evidence="5" id="KW-0498">Mitosis</keyword>
<dbReference type="GO" id="GO:0031145">
    <property type="term" value="P:anaphase-promoting complex-dependent catabolic process"/>
    <property type="evidence" value="ECO:0007669"/>
    <property type="project" value="TreeGrafter"/>
</dbReference>
<dbReference type="AlphaFoldDB" id="A0A7S1EJ41"/>
<dbReference type="SMART" id="SM00320">
    <property type="entry name" value="WD40"/>
    <property type="match status" value="7"/>
</dbReference>
<evidence type="ECO:0000256" key="8">
    <source>
        <dbReference type="SAM" id="MobiDB-lite"/>
    </source>
</evidence>
<evidence type="ECO:0000256" key="3">
    <source>
        <dbReference type="ARBA" id="ARBA00022618"/>
    </source>
</evidence>
<reference evidence="10" key="1">
    <citation type="submission" date="2021-01" db="EMBL/GenBank/DDBJ databases">
        <authorList>
            <person name="Corre E."/>
            <person name="Pelletier E."/>
            <person name="Niang G."/>
            <person name="Scheremetjew M."/>
            <person name="Finn R."/>
            <person name="Kale V."/>
            <person name="Holt S."/>
            <person name="Cochrane G."/>
            <person name="Meng A."/>
            <person name="Brown T."/>
            <person name="Cohen L."/>
        </authorList>
    </citation>
    <scope>NUCLEOTIDE SEQUENCE</scope>
    <source>
        <strain evidence="10">CCMP644</strain>
    </source>
</reference>
<feature type="compositionally biased region" description="Low complexity" evidence="8">
    <location>
        <begin position="43"/>
        <end position="56"/>
    </location>
</feature>
<dbReference type="Gene3D" id="2.130.10.10">
    <property type="entry name" value="YVTN repeat-like/Quinoprotein amine dehydrogenase"/>
    <property type="match status" value="1"/>
</dbReference>
<dbReference type="PANTHER" id="PTHR19918:SF8">
    <property type="entry name" value="FI02843P"/>
    <property type="match status" value="1"/>
</dbReference>
<keyword evidence="4" id="KW-0677">Repeat</keyword>
<evidence type="ECO:0000256" key="6">
    <source>
        <dbReference type="ARBA" id="ARBA00023306"/>
    </source>
</evidence>
<dbReference type="InterPro" id="IPR015943">
    <property type="entry name" value="WD40/YVTN_repeat-like_dom_sf"/>
</dbReference>
<feature type="repeat" description="WD" evidence="7">
    <location>
        <begin position="445"/>
        <end position="478"/>
    </location>
</feature>
<dbReference type="GO" id="GO:0005680">
    <property type="term" value="C:anaphase-promoting complex"/>
    <property type="evidence" value="ECO:0007669"/>
    <property type="project" value="TreeGrafter"/>
</dbReference>
<feature type="compositionally biased region" description="Polar residues" evidence="8">
    <location>
        <begin position="9"/>
        <end position="22"/>
    </location>
</feature>
<feature type="compositionally biased region" description="Basic and acidic residues" evidence="8">
    <location>
        <begin position="57"/>
        <end position="71"/>
    </location>
</feature>
<gene>
    <name evidence="10" type="ORF">HAND00432_LOCUS26747</name>
</gene>
<dbReference type="InterPro" id="IPR033010">
    <property type="entry name" value="Cdc20/Fizzy"/>
</dbReference>
<dbReference type="PROSITE" id="PS50294">
    <property type="entry name" value="WD_REPEATS_REGION"/>
    <property type="match status" value="2"/>
</dbReference>
<dbReference type="GO" id="GO:1905786">
    <property type="term" value="P:positive regulation of anaphase-promoting complex-dependent catabolic process"/>
    <property type="evidence" value="ECO:0007669"/>
    <property type="project" value="TreeGrafter"/>
</dbReference>
<dbReference type="EMBL" id="HBFX01044508">
    <property type="protein sequence ID" value="CAD8975742.1"/>
    <property type="molecule type" value="Transcribed_RNA"/>
</dbReference>
<dbReference type="InterPro" id="IPR036322">
    <property type="entry name" value="WD40_repeat_dom_sf"/>
</dbReference>
<feature type="region of interest" description="Disordered" evidence="8">
    <location>
        <begin position="1"/>
        <end position="76"/>
    </location>
</feature>
<comment type="similarity">
    <text evidence="1">Belongs to the WD repeat CDC20/Fizzy family.</text>
</comment>
<evidence type="ECO:0000256" key="2">
    <source>
        <dbReference type="ARBA" id="ARBA00022574"/>
    </source>
</evidence>
<evidence type="ECO:0000256" key="1">
    <source>
        <dbReference type="ARBA" id="ARBA00006445"/>
    </source>
</evidence>